<feature type="transmembrane region" description="Helical" evidence="7">
    <location>
        <begin position="321"/>
        <end position="347"/>
    </location>
</feature>
<evidence type="ECO:0008006" key="12">
    <source>
        <dbReference type="Google" id="ProtNLM"/>
    </source>
</evidence>
<dbReference type="InterPro" id="IPR003838">
    <property type="entry name" value="ABC3_permease_C"/>
</dbReference>
<dbReference type="GO" id="GO:0098797">
    <property type="term" value="C:plasma membrane protein complex"/>
    <property type="evidence" value="ECO:0007669"/>
    <property type="project" value="TreeGrafter"/>
</dbReference>
<dbReference type="Proteomes" id="UP000199169">
    <property type="component" value="Unassembled WGS sequence"/>
</dbReference>
<protein>
    <recommendedName>
        <fullName evidence="12">ABC transporter permease</fullName>
    </recommendedName>
</protein>
<dbReference type="PANTHER" id="PTHR30489:SF0">
    <property type="entry name" value="LIPOPROTEIN-RELEASING SYSTEM TRANSMEMBRANE PROTEIN LOLE"/>
    <property type="match status" value="1"/>
</dbReference>
<feature type="transmembrane region" description="Helical" evidence="7">
    <location>
        <begin position="377"/>
        <end position="398"/>
    </location>
</feature>
<evidence type="ECO:0000313" key="11">
    <source>
        <dbReference type="Proteomes" id="UP000199169"/>
    </source>
</evidence>
<evidence type="ECO:0000256" key="7">
    <source>
        <dbReference type="SAM" id="Phobius"/>
    </source>
</evidence>
<dbReference type="RefSeq" id="WP_342674018.1">
    <property type="nucleotide sequence ID" value="NZ_FLQX01000006.1"/>
</dbReference>
<evidence type="ECO:0000259" key="8">
    <source>
        <dbReference type="Pfam" id="PF02687"/>
    </source>
</evidence>
<dbReference type="STRING" id="1860102.ACCAA_1030006"/>
<proteinExistence type="inferred from homology"/>
<evidence type="ECO:0000256" key="5">
    <source>
        <dbReference type="ARBA" id="ARBA00022989"/>
    </source>
</evidence>
<comment type="subcellular location">
    <subcellularLocation>
        <location evidence="1">Cell membrane</location>
        <topology evidence="1">Multi-pass membrane protein</topology>
    </subcellularLocation>
</comment>
<evidence type="ECO:0000256" key="2">
    <source>
        <dbReference type="ARBA" id="ARBA00005236"/>
    </source>
</evidence>
<keyword evidence="3" id="KW-1003">Cell membrane</keyword>
<dbReference type="EMBL" id="FLQX01000006">
    <property type="protein sequence ID" value="SBT03466.1"/>
    <property type="molecule type" value="Genomic_DNA"/>
</dbReference>
<keyword evidence="5 7" id="KW-1133">Transmembrane helix</keyword>
<dbReference type="Pfam" id="PF12704">
    <property type="entry name" value="MacB_PCD"/>
    <property type="match status" value="1"/>
</dbReference>
<evidence type="ECO:0000313" key="10">
    <source>
        <dbReference type="EMBL" id="SBT03466.1"/>
    </source>
</evidence>
<feature type="domain" description="ABC3 transporter permease C-terminal" evidence="8">
    <location>
        <begin position="282"/>
        <end position="404"/>
    </location>
</feature>
<dbReference type="InterPro" id="IPR051447">
    <property type="entry name" value="Lipoprotein-release_system"/>
</dbReference>
<evidence type="ECO:0000256" key="1">
    <source>
        <dbReference type="ARBA" id="ARBA00004651"/>
    </source>
</evidence>
<dbReference type="PANTHER" id="PTHR30489">
    <property type="entry name" value="LIPOPROTEIN-RELEASING SYSTEM TRANSMEMBRANE PROTEIN LOLE"/>
    <property type="match status" value="1"/>
</dbReference>
<evidence type="ECO:0000259" key="9">
    <source>
        <dbReference type="Pfam" id="PF12704"/>
    </source>
</evidence>
<organism evidence="10 11">
    <name type="scientific">Candidatus Accumulibacter aalborgensis</name>
    <dbReference type="NCBI Taxonomy" id="1860102"/>
    <lineage>
        <taxon>Bacteria</taxon>
        <taxon>Pseudomonadati</taxon>
        <taxon>Pseudomonadota</taxon>
        <taxon>Betaproteobacteria</taxon>
        <taxon>Candidatus Accumulibacter</taxon>
    </lineage>
</organism>
<comment type="similarity">
    <text evidence="2">Belongs to the ABC-4 integral membrane protein family. LolC/E subfamily.</text>
</comment>
<keyword evidence="6 7" id="KW-0472">Membrane</keyword>
<gene>
    <name evidence="10" type="ORF">ACCAA_1030006</name>
</gene>
<feature type="transmembrane region" description="Helical" evidence="7">
    <location>
        <begin position="25"/>
        <end position="50"/>
    </location>
</feature>
<evidence type="ECO:0000256" key="6">
    <source>
        <dbReference type="ARBA" id="ARBA00023136"/>
    </source>
</evidence>
<sequence length="413" mass="44400">MAEKMIGQTFALAFRNLARHRRRTGVCVGAIGFGVVALVLAGGFAEWMIWMERESTIHSRLGHLQIVKRGYYEHGVADPYAYLIGEQAVDTRKIKSLPHVKTVTPRLAFSGLVSRGDTTLSFLGEGVAPETEGDLSKELIVHSGKPLASAVPNGIILGKGLAASLGAEPGAIVVLLVTTRNGGVSAVEANVQGIFHTAVKAFDDVALRVPIALARKLMRVEGSHQLIVLLDETERTDEMLQRLSRLMARNGEGLEVKSWLDLADFYKAVVDLFSSQTGFVRMIIAVIIIMSISNALMTSVRERTSEIGTMMAIGFRRREVMQLFVSEGVVLGLVGGALGALLGYLLAYAISAVGIPMPAAPGMDEGFNAEIRVTGELAFNGFLLAVASSILASLYPAWKASRLQIVDALRRAV</sequence>
<feature type="domain" description="MacB-like periplasmic core" evidence="9">
    <location>
        <begin position="26"/>
        <end position="245"/>
    </location>
</feature>
<keyword evidence="11" id="KW-1185">Reference proteome</keyword>
<evidence type="ECO:0000256" key="3">
    <source>
        <dbReference type="ARBA" id="ARBA00022475"/>
    </source>
</evidence>
<name>A0A1A8XFH7_9PROT</name>
<keyword evidence="4 7" id="KW-0812">Transmembrane</keyword>
<dbReference type="InterPro" id="IPR025857">
    <property type="entry name" value="MacB_PCD"/>
</dbReference>
<dbReference type="Pfam" id="PF02687">
    <property type="entry name" value="FtsX"/>
    <property type="match status" value="1"/>
</dbReference>
<accession>A0A1A8XFH7</accession>
<reference evidence="10 11" key="1">
    <citation type="submission" date="2016-06" db="EMBL/GenBank/DDBJ databases">
        <authorList>
            <person name="Kjaerup R.B."/>
            <person name="Dalgaard T.S."/>
            <person name="Juul-Madsen H.R."/>
        </authorList>
    </citation>
    <scope>NUCLEOTIDE SEQUENCE [LARGE SCALE GENOMIC DNA]</scope>
    <source>
        <strain evidence="10">3</strain>
    </source>
</reference>
<dbReference type="GO" id="GO:0044874">
    <property type="term" value="P:lipoprotein localization to outer membrane"/>
    <property type="evidence" value="ECO:0007669"/>
    <property type="project" value="TreeGrafter"/>
</dbReference>
<feature type="transmembrane region" description="Helical" evidence="7">
    <location>
        <begin position="279"/>
        <end position="300"/>
    </location>
</feature>
<evidence type="ECO:0000256" key="4">
    <source>
        <dbReference type="ARBA" id="ARBA00022692"/>
    </source>
</evidence>
<dbReference type="AlphaFoldDB" id="A0A1A8XFH7"/>